<evidence type="ECO:0000313" key="2">
    <source>
        <dbReference type="EMBL" id="KAJ2937066.1"/>
    </source>
</evidence>
<dbReference type="GO" id="GO:0016020">
    <property type="term" value="C:membrane"/>
    <property type="evidence" value="ECO:0007669"/>
    <property type="project" value="TreeGrafter"/>
</dbReference>
<feature type="domain" description="AB hydrolase-1" evidence="1">
    <location>
        <begin position="35"/>
        <end position="295"/>
    </location>
</feature>
<organism evidence="2 3">
    <name type="scientific">Candolleomyces eurysporus</name>
    <dbReference type="NCBI Taxonomy" id="2828524"/>
    <lineage>
        <taxon>Eukaryota</taxon>
        <taxon>Fungi</taxon>
        <taxon>Dikarya</taxon>
        <taxon>Basidiomycota</taxon>
        <taxon>Agaricomycotina</taxon>
        <taxon>Agaricomycetes</taxon>
        <taxon>Agaricomycetidae</taxon>
        <taxon>Agaricales</taxon>
        <taxon>Agaricineae</taxon>
        <taxon>Psathyrellaceae</taxon>
        <taxon>Candolleomyces</taxon>
    </lineage>
</organism>
<dbReference type="OrthoDB" id="19657at2759"/>
<dbReference type="AlphaFoldDB" id="A0A9W8JLT1"/>
<evidence type="ECO:0000313" key="3">
    <source>
        <dbReference type="Proteomes" id="UP001140091"/>
    </source>
</evidence>
<dbReference type="InterPro" id="IPR029058">
    <property type="entry name" value="AB_hydrolase_fold"/>
</dbReference>
<feature type="non-terminal residue" evidence="2">
    <location>
        <position position="382"/>
    </location>
</feature>
<dbReference type="PRINTS" id="PR00111">
    <property type="entry name" value="ABHYDROLASE"/>
</dbReference>
<dbReference type="Pfam" id="PF00561">
    <property type="entry name" value="Abhydrolase_1"/>
    <property type="match status" value="1"/>
</dbReference>
<comment type="caution">
    <text evidence="2">The sequence shown here is derived from an EMBL/GenBank/DDBJ whole genome shotgun (WGS) entry which is preliminary data.</text>
</comment>
<gene>
    <name evidence="2" type="ORF">H1R20_g22</name>
</gene>
<dbReference type="PANTHER" id="PTHR43798:SF33">
    <property type="entry name" value="HYDROLASE, PUTATIVE (AFU_ORTHOLOGUE AFUA_2G14860)-RELATED"/>
    <property type="match status" value="1"/>
</dbReference>
<reference evidence="2" key="1">
    <citation type="submission" date="2022-06" db="EMBL/GenBank/DDBJ databases">
        <title>Genome Sequence of Candolleomyces eurysporus.</title>
        <authorList>
            <person name="Buettner E."/>
        </authorList>
    </citation>
    <scope>NUCLEOTIDE SEQUENCE</scope>
    <source>
        <strain evidence="2">VTCC 930004</strain>
    </source>
</reference>
<dbReference type="PANTHER" id="PTHR43798">
    <property type="entry name" value="MONOACYLGLYCEROL LIPASE"/>
    <property type="match status" value="1"/>
</dbReference>
<sequence length="382" mass="42506">MPYIPVTCPTGSHDFFYSISTPTESSAEKIQEGLPTILFVHAGLYSQQIYESQFTDARVRQFNLIAIDNLGNGSTKGTIGDQRYTPKEVAEDLHCVMDALGLPPVHVFGLSLGSITALEFAIAYPERVLSLTLCSPVSLTEPEHIAAGRIQVYKCWETAFSASLDPKDPATKQKQQDYVEEALLGVMQLLFNNIKTRLTKALLVHQVLQGIEIWSGSEEKVKQSYDACVRCFTEREAIPTESFAKIKCPVTIIHCAEDIGYTMEDKEDLANKLTEAGVKMTLHTVPGPHFALLEGYENINPIIVETVLGIDGDLKAPTPLPKPDYRRGKMKTPWTEALQEHGYLPDEPAGVNDMEDAEIASWFERPRVLIREERTVVTEIHG</sequence>
<dbReference type="InterPro" id="IPR000073">
    <property type="entry name" value="AB_hydrolase_1"/>
</dbReference>
<name>A0A9W8JLT1_9AGAR</name>
<proteinExistence type="predicted"/>
<dbReference type="SUPFAM" id="SSF53474">
    <property type="entry name" value="alpha/beta-Hydrolases"/>
    <property type="match status" value="1"/>
</dbReference>
<accession>A0A9W8JLT1</accession>
<keyword evidence="3" id="KW-1185">Reference proteome</keyword>
<dbReference type="InterPro" id="IPR050266">
    <property type="entry name" value="AB_hydrolase_sf"/>
</dbReference>
<dbReference type="EMBL" id="JANBPK010000002">
    <property type="protein sequence ID" value="KAJ2937066.1"/>
    <property type="molecule type" value="Genomic_DNA"/>
</dbReference>
<evidence type="ECO:0000259" key="1">
    <source>
        <dbReference type="Pfam" id="PF00561"/>
    </source>
</evidence>
<dbReference type="Gene3D" id="3.40.50.1820">
    <property type="entry name" value="alpha/beta hydrolase"/>
    <property type="match status" value="1"/>
</dbReference>
<protein>
    <recommendedName>
        <fullName evidence="1">AB hydrolase-1 domain-containing protein</fullName>
    </recommendedName>
</protein>
<dbReference type="Proteomes" id="UP001140091">
    <property type="component" value="Unassembled WGS sequence"/>
</dbReference>